<organism evidence="2 3">
    <name type="scientific">Parasphingopyxis marina</name>
    <dbReference type="NCBI Taxonomy" id="2761622"/>
    <lineage>
        <taxon>Bacteria</taxon>
        <taxon>Pseudomonadati</taxon>
        <taxon>Pseudomonadota</taxon>
        <taxon>Alphaproteobacteria</taxon>
        <taxon>Sphingomonadales</taxon>
        <taxon>Sphingomonadaceae</taxon>
        <taxon>Parasphingopyxis</taxon>
    </lineage>
</organism>
<feature type="domain" description="PD-(D/E)XK endonuclease-like" evidence="1">
    <location>
        <begin position="726"/>
        <end position="958"/>
    </location>
</feature>
<name>A0A842HZD1_9SPHN</name>
<protein>
    <submittedName>
        <fullName evidence="2">Double-strand break repair protein AddB</fullName>
    </submittedName>
</protein>
<evidence type="ECO:0000313" key="3">
    <source>
        <dbReference type="Proteomes" id="UP000564378"/>
    </source>
</evidence>
<dbReference type="InterPro" id="IPR011604">
    <property type="entry name" value="PDDEXK-like_dom_sf"/>
</dbReference>
<dbReference type="EMBL" id="JACJVJ010000002">
    <property type="protein sequence ID" value="MBC2777721.1"/>
    <property type="molecule type" value="Genomic_DNA"/>
</dbReference>
<dbReference type="Pfam" id="PF12705">
    <property type="entry name" value="PDDEXK_1"/>
    <property type="match status" value="1"/>
</dbReference>
<sequence length="991" mass="107422">MAEAAHPHVYTVPPHRAFADALAAGLLAMHGKDRLELARGIVLVPTNRAARAIQHAFVRRAETGLLLPRLIPIGDPEIAETLGGALDPMGEGEEAPPAIAPMERTMRLAMLVQQVRGGFGEDIDAGEAIRLARDLGATLDQLLIEKADPRRIDALAEAELPEHWQASLDQLQLIIRKWPEELKRLGLIDMAERRNILLGRVARRWRDAPPAGFVAAAGITSTAPAVADVLRAISRMEGGMVVLPALDIDMPAPEWDALGPHESDPETGFRKPSIETHPQFALKMLLDRMGVARGEVARWRWGGGHDSPAVRTRAIGNGMAPASFTGKWNDLAPAERRLSGVRAVELATPAEEAQVIALAMREAIEQPARTAALVTPDRALARRVSAHLKRWGIAADDSAGRPLSEMASGTLLVALAEAAAERFAPVPLMALLKHPLVRFGEDSRGPWLTMVRRFDLLMRGPRPRPGLGGIVPHLAGQREGASERRQHEIDAVIAWWRDVLPLLEPLEQAAAKPRSLPEQIAAVRAAATQLAGDAAWSGPGGREAADFIADCEMHGAQGPARADMASLAALLTHLMADRAVRPPYGGHPRLFIWGLLEARLQQADVMILGGLNEGVWPNLPTPDPWLAPRLRRELKLPGLDHRIGLAAHDFASALGGRQVLVTRARRDASAPAIASRFWLRLEAMTGGLTRAPRFAAWAQAIDRPQAGVHPVSQPAPSPPIAVRPKRISVTAVDRLKADPYAFYARTMLGLSRIDPVDAEPSPAWRGMAVHAIFEAWFKEDGCDPAKLLSRAEALLAGSEAHPLMRALWQPRLLEPVEWMAEKVAEFAAEGRKPIAAEIKGEAEVAGVTLSGTADRIDSLADGSLAIVDYKTGKPPSVSQVEAGFAMQLGLLGLLAERGAFTGIDGEAAAFEYWSLMKENDRFGAIKTPFKRGGTILPDNFVAHAADVFEKAAERWLTGSEPFTAKLHPEYAPYGDYDQLMRRDEWYGRGDG</sequence>
<comment type="caution">
    <text evidence="2">The sequence shown here is derived from an EMBL/GenBank/DDBJ whole genome shotgun (WGS) entry which is preliminary data.</text>
</comment>
<evidence type="ECO:0000259" key="1">
    <source>
        <dbReference type="Pfam" id="PF12705"/>
    </source>
</evidence>
<dbReference type="AlphaFoldDB" id="A0A842HZD1"/>
<reference evidence="2 3" key="1">
    <citation type="submission" date="2020-08" db="EMBL/GenBank/DDBJ databases">
        <title>Draft genome sequence of Parasphingopyxis sp. GrpM-11.</title>
        <authorList>
            <person name="Oh J."/>
            <person name="Roh D.-H."/>
        </authorList>
    </citation>
    <scope>NUCLEOTIDE SEQUENCE [LARGE SCALE GENOMIC DNA]</scope>
    <source>
        <strain evidence="2 3">GrpM-11</strain>
    </source>
</reference>
<dbReference type="Gene3D" id="3.90.320.10">
    <property type="match status" value="1"/>
</dbReference>
<proteinExistence type="predicted"/>
<gene>
    <name evidence="2" type="primary">addB</name>
    <name evidence="2" type="ORF">H6P80_08810</name>
</gene>
<accession>A0A842HZD1</accession>
<dbReference type="InterPro" id="IPR027417">
    <property type="entry name" value="P-loop_NTPase"/>
</dbReference>
<dbReference type="InterPro" id="IPR014153">
    <property type="entry name" value="Ds_break_AddB"/>
</dbReference>
<dbReference type="Proteomes" id="UP000564378">
    <property type="component" value="Unassembled WGS sequence"/>
</dbReference>
<dbReference type="InterPro" id="IPR038726">
    <property type="entry name" value="PDDEXK_AddAB-type"/>
</dbReference>
<dbReference type="SUPFAM" id="SSF52540">
    <property type="entry name" value="P-loop containing nucleoside triphosphate hydrolases"/>
    <property type="match status" value="1"/>
</dbReference>
<evidence type="ECO:0000313" key="2">
    <source>
        <dbReference type="EMBL" id="MBC2777721.1"/>
    </source>
</evidence>
<dbReference type="NCBIfam" id="TIGR02786">
    <property type="entry name" value="addB_alphas"/>
    <property type="match status" value="1"/>
</dbReference>
<keyword evidence="3" id="KW-1185">Reference proteome</keyword>
<dbReference type="RefSeq" id="WP_185801039.1">
    <property type="nucleotide sequence ID" value="NZ_JACJVJ010000002.1"/>
</dbReference>